<protein>
    <submittedName>
        <fullName evidence="1">Uncharacterized protein</fullName>
    </submittedName>
</protein>
<name>A0A7Y3ZZE2_9VIBR</name>
<dbReference type="EMBL" id="VTXC01000026">
    <property type="protein sequence ID" value="NOH71876.1"/>
    <property type="molecule type" value="Genomic_DNA"/>
</dbReference>
<organism evidence="1 2">
    <name type="scientific">Vibrio pectenicida</name>
    <dbReference type="NCBI Taxonomy" id="62763"/>
    <lineage>
        <taxon>Bacteria</taxon>
        <taxon>Pseudomonadati</taxon>
        <taxon>Pseudomonadota</taxon>
        <taxon>Gammaproteobacteria</taxon>
        <taxon>Vibrionales</taxon>
        <taxon>Vibrionaceae</taxon>
        <taxon>Vibrio</taxon>
    </lineage>
</organism>
<evidence type="ECO:0000313" key="1">
    <source>
        <dbReference type="EMBL" id="NOH71876.1"/>
    </source>
</evidence>
<dbReference type="AlphaFoldDB" id="A0A7Y3ZZE2"/>
<gene>
    <name evidence="1" type="ORF">F0225_11075</name>
</gene>
<proteinExistence type="predicted"/>
<dbReference type="RefSeq" id="WP_171361132.1">
    <property type="nucleotide sequence ID" value="NZ_VTXC01000026.1"/>
</dbReference>
<reference evidence="1 2" key="1">
    <citation type="submission" date="2019-09" db="EMBL/GenBank/DDBJ databases">
        <title>Draft genome sequencing and comparative genomics of hatchery-associated Vibrios.</title>
        <authorList>
            <person name="Kehlet-Delgado H."/>
            <person name="Mueller R.S."/>
        </authorList>
    </citation>
    <scope>NUCLEOTIDE SEQUENCE [LARGE SCALE GENOMIC DNA]</scope>
    <source>
        <strain evidence="1 2">99-46-Y</strain>
    </source>
</reference>
<sequence>MFGLKKESYKLMLENGPLEHASEFLKFEFEFLKSILCELQEYEDVVVVGSGNYKYYDIINEYGFNYIGIDPYNISEKTINLSFEDYAYLLKPVKNRIYLFWFNVISHIDLNKVLESKVFLPGDVIINSTWSNTPKSEQILEKYYKSFDGNYNASCKKILNKQRSIKDFLFNKSFYYQICNSVNNIEFTIL</sequence>
<dbReference type="Proteomes" id="UP000565719">
    <property type="component" value="Unassembled WGS sequence"/>
</dbReference>
<evidence type="ECO:0000313" key="2">
    <source>
        <dbReference type="Proteomes" id="UP000565719"/>
    </source>
</evidence>
<comment type="caution">
    <text evidence="1">The sequence shown here is derived from an EMBL/GenBank/DDBJ whole genome shotgun (WGS) entry which is preliminary data.</text>
</comment>
<accession>A0A7Y3ZZE2</accession>